<evidence type="ECO:0000256" key="10">
    <source>
        <dbReference type="HAMAP-Rule" id="MF_00097"/>
    </source>
</evidence>
<comment type="function">
    <text evidence="1 10">Condenses 4-methyl-5-(beta-hydroxyethyl)thiazole monophosphate (THZ-P) and 2-methyl-4-amino-5-hydroxymethyl pyrimidine pyrophosphate (HMP-PP) to form thiamine monophosphate (TMP).</text>
</comment>
<evidence type="ECO:0000256" key="1">
    <source>
        <dbReference type="ARBA" id="ARBA00003814"/>
    </source>
</evidence>
<dbReference type="GO" id="GO:0004789">
    <property type="term" value="F:thiamine-phosphate diphosphorylase activity"/>
    <property type="evidence" value="ECO:0007669"/>
    <property type="project" value="UniProtKB-UniRule"/>
</dbReference>
<dbReference type="HAMAP" id="MF_00097">
    <property type="entry name" value="TMP_synthase"/>
    <property type="match status" value="1"/>
</dbReference>
<evidence type="ECO:0000256" key="2">
    <source>
        <dbReference type="ARBA" id="ARBA00005165"/>
    </source>
</evidence>
<keyword evidence="15" id="KW-1185">Reference proteome</keyword>
<comment type="catalytic activity">
    <reaction evidence="7 10 11">
        <text>4-methyl-5-(2-phosphooxyethyl)-thiazole + 4-amino-2-methyl-5-(diphosphooxymethyl)pyrimidine + H(+) = thiamine phosphate + diphosphate</text>
        <dbReference type="Rhea" id="RHEA:22328"/>
        <dbReference type="ChEBI" id="CHEBI:15378"/>
        <dbReference type="ChEBI" id="CHEBI:33019"/>
        <dbReference type="ChEBI" id="CHEBI:37575"/>
        <dbReference type="ChEBI" id="CHEBI:57841"/>
        <dbReference type="ChEBI" id="CHEBI:58296"/>
        <dbReference type="EC" id="2.5.1.3"/>
    </reaction>
</comment>
<dbReference type="InterPro" id="IPR013785">
    <property type="entry name" value="Aldolase_TIM"/>
</dbReference>
<dbReference type="RefSeq" id="WP_126322645.1">
    <property type="nucleotide sequence ID" value="NZ_AP018005.1"/>
</dbReference>
<comment type="caution">
    <text evidence="10">Lacks conserved residue(s) required for the propagation of feature annotation.</text>
</comment>
<evidence type="ECO:0000256" key="5">
    <source>
        <dbReference type="ARBA" id="ARBA00022842"/>
    </source>
</evidence>
<dbReference type="OrthoDB" id="9810880at2"/>
<dbReference type="SUPFAM" id="SSF51391">
    <property type="entry name" value="Thiamin phosphate synthase"/>
    <property type="match status" value="1"/>
</dbReference>
<protein>
    <recommendedName>
        <fullName evidence="10">Thiamine-phosphate synthase</fullName>
        <shortName evidence="10">TP synthase</shortName>
        <shortName evidence="10">TPS</shortName>
        <ecNumber evidence="10">2.5.1.3</ecNumber>
    </recommendedName>
    <alternativeName>
        <fullName evidence="10">Thiamine-phosphate pyrophosphorylase</fullName>
        <shortName evidence="10">TMP pyrophosphorylase</shortName>
        <shortName evidence="10">TMP-PPase</shortName>
    </alternativeName>
</protein>
<evidence type="ECO:0000256" key="12">
    <source>
        <dbReference type="RuleBase" id="RU004253"/>
    </source>
</evidence>
<dbReference type="GO" id="GO:0009229">
    <property type="term" value="P:thiamine diphosphate biosynthetic process"/>
    <property type="evidence" value="ECO:0007669"/>
    <property type="project" value="UniProtKB-UniRule"/>
</dbReference>
<feature type="binding site" evidence="10">
    <location>
        <position position="95"/>
    </location>
    <ligand>
        <name>Mg(2+)</name>
        <dbReference type="ChEBI" id="CHEBI:18420"/>
    </ligand>
</feature>
<evidence type="ECO:0000313" key="14">
    <source>
        <dbReference type="EMBL" id="BBB15165.1"/>
    </source>
</evidence>
<name>A0A2Z5UVT2_9COXI</name>
<dbReference type="PANTHER" id="PTHR20857:SF23">
    <property type="entry name" value="THIAMINE BIOSYNTHETIC BIFUNCTIONAL ENZYME"/>
    <property type="match status" value="1"/>
</dbReference>
<evidence type="ECO:0000256" key="11">
    <source>
        <dbReference type="RuleBase" id="RU003826"/>
    </source>
</evidence>
<evidence type="ECO:0000256" key="7">
    <source>
        <dbReference type="ARBA" id="ARBA00047334"/>
    </source>
</evidence>
<reference evidence="14 15" key="1">
    <citation type="submission" date="2017-03" db="EMBL/GenBank/DDBJ databases">
        <title>The genome sequence of Candidatus Rickettsiella viridis.</title>
        <authorList>
            <person name="Nikoh N."/>
            <person name="Tsuchida T."/>
            <person name="Yamaguchi K."/>
            <person name="Maeda T."/>
            <person name="Shigenobu S."/>
            <person name="Fukatsu T."/>
        </authorList>
    </citation>
    <scope>NUCLEOTIDE SEQUENCE [LARGE SCALE GENOMIC DNA]</scope>
    <source>
        <strain evidence="14 15">Ap-RA04</strain>
    </source>
</reference>
<dbReference type="EC" id="2.5.1.3" evidence="10"/>
<evidence type="ECO:0000313" key="15">
    <source>
        <dbReference type="Proteomes" id="UP000282483"/>
    </source>
</evidence>
<comment type="pathway">
    <text evidence="2 10 12">Cofactor biosynthesis; thiamine diphosphate biosynthesis; thiamine phosphate from 4-amino-2-methyl-5-diphosphomethylpyrimidine and 4-methyl-5-(2-phosphoethyl)-thiazole: step 1/1.</text>
</comment>
<feature type="binding site" evidence="10">
    <location>
        <position position="114"/>
    </location>
    <ligand>
        <name>4-amino-2-methyl-5-(diphosphooxymethyl)pyrimidine</name>
        <dbReference type="ChEBI" id="CHEBI:57841"/>
    </ligand>
</feature>
<dbReference type="PANTHER" id="PTHR20857">
    <property type="entry name" value="THIAMINE-PHOSPHATE PYROPHOSPHORYLASE"/>
    <property type="match status" value="1"/>
</dbReference>
<feature type="binding site" evidence="10">
    <location>
        <position position="75"/>
    </location>
    <ligand>
        <name>4-amino-2-methyl-5-(diphosphooxymethyl)pyrimidine</name>
        <dbReference type="ChEBI" id="CHEBI:57841"/>
    </ligand>
</feature>
<feature type="binding site" evidence="10">
    <location>
        <begin position="140"/>
        <end position="142"/>
    </location>
    <ligand>
        <name>2-[(2R,5Z)-2-carboxy-4-methylthiazol-5(2H)-ylidene]ethyl phosphate</name>
        <dbReference type="ChEBI" id="CHEBI:62899"/>
    </ligand>
</feature>
<keyword evidence="4 10" id="KW-0479">Metal-binding</keyword>
<dbReference type="FunFam" id="3.20.20.70:FF:000096">
    <property type="entry name" value="Thiamine-phosphate synthase"/>
    <property type="match status" value="1"/>
</dbReference>
<evidence type="ECO:0000256" key="6">
    <source>
        <dbReference type="ARBA" id="ARBA00022977"/>
    </source>
</evidence>
<feature type="binding site" evidence="10">
    <location>
        <position position="76"/>
    </location>
    <ligand>
        <name>Mg(2+)</name>
        <dbReference type="ChEBI" id="CHEBI:18420"/>
    </ligand>
</feature>
<feature type="binding site" evidence="10">
    <location>
        <position position="171"/>
    </location>
    <ligand>
        <name>2-[(2R,5Z)-2-carboxy-4-methylthiazol-5(2H)-ylidene]ethyl phosphate</name>
        <dbReference type="ChEBI" id="CHEBI:62899"/>
    </ligand>
</feature>
<dbReference type="Pfam" id="PF02581">
    <property type="entry name" value="TMP-TENI"/>
    <property type="match status" value="1"/>
</dbReference>
<keyword evidence="5 10" id="KW-0460">Magnesium</keyword>
<dbReference type="InterPro" id="IPR036206">
    <property type="entry name" value="ThiamineP_synth_sf"/>
</dbReference>
<evidence type="ECO:0000256" key="9">
    <source>
        <dbReference type="ARBA" id="ARBA00047883"/>
    </source>
</evidence>
<organism evidence="14 15">
    <name type="scientific">Candidatus Rickettsiella viridis</name>
    <dbReference type="NCBI Taxonomy" id="676208"/>
    <lineage>
        <taxon>Bacteria</taxon>
        <taxon>Pseudomonadati</taxon>
        <taxon>Pseudomonadota</taxon>
        <taxon>Gammaproteobacteria</taxon>
        <taxon>Legionellales</taxon>
        <taxon>Coxiellaceae</taxon>
        <taxon>Rickettsiella</taxon>
    </lineage>
</organism>
<evidence type="ECO:0000256" key="8">
    <source>
        <dbReference type="ARBA" id="ARBA00047851"/>
    </source>
</evidence>
<dbReference type="GO" id="GO:0000287">
    <property type="term" value="F:magnesium ion binding"/>
    <property type="evidence" value="ECO:0007669"/>
    <property type="project" value="UniProtKB-UniRule"/>
</dbReference>
<dbReference type="Proteomes" id="UP000282483">
    <property type="component" value="Chromosome"/>
</dbReference>
<comment type="catalytic activity">
    <reaction evidence="8 10 11">
        <text>2-(2-carboxy-4-methylthiazol-5-yl)ethyl phosphate + 4-amino-2-methyl-5-(diphosphooxymethyl)pyrimidine + 2 H(+) = thiamine phosphate + CO2 + diphosphate</text>
        <dbReference type="Rhea" id="RHEA:47848"/>
        <dbReference type="ChEBI" id="CHEBI:15378"/>
        <dbReference type="ChEBI" id="CHEBI:16526"/>
        <dbReference type="ChEBI" id="CHEBI:33019"/>
        <dbReference type="ChEBI" id="CHEBI:37575"/>
        <dbReference type="ChEBI" id="CHEBI:57841"/>
        <dbReference type="ChEBI" id="CHEBI:62890"/>
        <dbReference type="EC" id="2.5.1.3"/>
    </reaction>
</comment>
<proteinExistence type="inferred from homology"/>
<dbReference type="GO" id="GO:0005737">
    <property type="term" value="C:cytoplasm"/>
    <property type="evidence" value="ECO:0007669"/>
    <property type="project" value="TreeGrafter"/>
</dbReference>
<keyword evidence="6 10" id="KW-0784">Thiamine biosynthesis</keyword>
<accession>A0A2Z5UVT2</accession>
<dbReference type="UniPathway" id="UPA00060">
    <property type="reaction ID" value="UER00141"/>
</dbReference>
<dbReference type="AlphaFoldDB" id="A0A2Z5UVT2"/>
<feature type="binding site" evidence="10">
    <location>
        <position position="143"/>
    </location>
    <ligand>
        <name>4-amino-2-methyl-5-(diphosphooxymethyl)pyrimidine</name>
        <dbReference type="ChEBI" id="CHEBI:57841"/>
    </ligand>
</feature>
<comment type="cofactor">
    <cofactor evidence="10">
        <name>Mg(2+)</name>
        <dbReference type="ChEBI" id="CHEBI:18420"/>
    </cofactor>
    <text evidence="10">Binds 1 Mg(2+) ion per subunit.</text>
</comment>
<evidence type="ECO:0000256" key="3">
    <source>
        <dbReference type="ARBA" id="ARBA00022679"/>
    </source>
</evidence>
<dbReference type="CDD" id="cd00564">
    <property type="entry name" value="TMP_TenI"/>
    <property type="match status" value="1"/>
</dbReference>
<comment type="catalytic activity">
    <reaction evidence="9 10 11">
        <text>2-[(2R,5Z)-2-carboxy-4-methylthiazol-5(2H)-ylidene]ethyl phosphate + 4-amino-2-methyl-5-(diphosphooxymethyl)pyrimidine + 2 H(+) = thiamine phosphate + CO2 + diphosphate</text>
        <dbReference type="Rhea" id="RHEA:47844"/>
        <dbReference type="ChEBI" id="CHEBI:15378"/>
        <dbReference type="ChEBI" id="CHEBI:16526"/>
        <dbReference type="ChEBI" id="CHEBI:33019"/>
        <dbReference type="ChEBI" id="CHEBI:37575"/>
        <dbReference type="ChEBI" id="CHEBI:57841"/>
        <dbReference type="ChEBI" id="CHEBI:62899"/>
        <dbReference type="EC" id="2.5.1.3"/>
    </reaction>
</comment>
<dbReference type="InterPro" id="IPR034291">
    <property type="entry name" value="TMP_synthase"/>
</dbReference>
<dbReference type="NCBIfam" id="TIGR00693">
    <property type="entry name" value="thiE"/>
    <property type="match status" value="1"/>
</dbReference>
<evidence type="ECO:0000256" key="4">
    <source>
        <dbReference type="ARBA" id="ARBA00022723"/>
    </source>
</evidence>
<dbReference type="EMBL" id="AP018005">
    <property type="protein sequence ID" value="BBB15165.1"/>
    <property type="molecule type" value="Genomic_DNA"/>
</dbReference>
<feature type="domain" description="Thiamine phosphate synthase/TenI" evidence="13">
    <location>
        <begin position="19"/>
        <end position="194"/>
    </location>
</feature>
<comment type="similarity">
    <text evidence="10 11">Belongs to the thiamine-phosphate synthase family.</text>
</comment>
<dbReference type="GO" id="GO:0009228">
    <property type="term" value="P:thiamine biosynthetic process"/>
    <property type="evidence" value="ECO:0007669"/>
    <property type="project" value="UniProtKB-KW"/>
</dbReference>
<dbReference type="InterPro" id="IPR022998">
    <property type="entry name" value="ThiamineP_synth_TenI"/>
</dbReference>
<keyword evidence="3 10" id="KW-0808">Transferase</keyword>
<feature type="binding site" evidence="10">
    <location>
        <begin position="43"/>
        <end position="47"/>
    </location>
    <ligand>
        <name>4-amino-2-methyl-5-(diphosphooxymethyl)pyrimidine</name>
        <dbReference type="ChEBI" id="CHEBI:57841"/>
    </ligand>
</feature>
<dbReference type="KEGG" id="rvi:RVIR1_06670"/>
<evidence type="ECO:0000259" key="13">
    <source>
        <dbReference type="Pfam" id="PF02581"/>
    </source>
</evidence>
<gene>
    <name evidence="10 14" type="primary">thiE</name>
    <name evidence="14" type="ORF">RVIR1_06670</name>
</gene>
<dbReference type="Gene3D" id="3.20.20.70">
    <property type="entry name" value="Aldolase class I"/>
    <property type="match status" value="1"/>
</dbReference>
<sequence length="221" mass="24126">MNSNAAENSNAKSMIDYSLYLIVDHTQLNTLQKVLDQGVTCVQLRMKNQPLETILSVAKQLQLLLKPRNIPLIINDHIAVAKAIDADGVHIGQQDQTYAWARQQLGYKKIIGVSIQNIQQAERCQSFDCDYFGVGPIFVTTTKTDASPPIGIESLKTITTLLPKPIVAIGGINADNIHPILTMRVAGIALTAAVFSAHSPKQATQHLSQLISRTPSYAKQS</sequence>